<protein>
    <submittedName>
        <fullName evidence="2">Globin domain protein</fullName>
    </submittedName>
</protein>
<name>A0A7V4A0C2_9DEIN</name>
<dbReference type="GO" id="GO:0020037">
    <property type="term" value="F:heme binding"/>
    <property type="evidence" value="ECO:0007669"/>
    <property type="project" value="InterPro"/>
</dbReference>
<accession>A0A7V4A0C2</accession>
<dbReference type="GO" id="GO:0019825">
    <property type="term" value="F:oxygen binding"/>
    <property type="evidence" value="ECO:0007669"/>
    <property type="project" value="InterPro"/>
</dbReference>
<dbReference type="Pfam" id="PF11563">
    <property type="entry name" value="Protoglobin"/>
    <property type="match status" value="1"/>
</dbReference>
<organism evidence="2">
    <name type="scientific">Thermus tengchongensis</name>
    <dbReference type="NCBI Taxonomy" id="1214928"/>
    <lineage>
        <taxon>Bacteria</taxon>
        <taxon>Thermotogati</taxon>
        <taxon>Deinococcota</taxon>
        <taxon>Deinococci</taxon>
        <taxon>Thermales</taxon>
        <taxon>Thermaceae</taxon>
        <taxon>Thermus</taxon>
    </lineage>
</organism>
<sequence>MPLEDRFTEADAAEMARHKDFLLSLEGELVQSFYDSLFAHSATAKVFHEGERPAREETLRTWWRRTVEGPFDADYWSWQAYVGLVHVRRKVTNTMMLGHAGLVARLVAQKAVEAGRPELVGPVTRLMATVGALVVAGYEEVHWAAVEDMTGQSRALIEKSVEVAVEAWDK</sequence>
<evidence type="ECO:0000259" key="1">
    <source>
        <dbReference type="Pfam" id="PF11563"/>
    </source>
</evidence>
<evidence type="ECO:0000313" key="3">
    <source>
        <dbReference type="EMBL" id="HGN85101.1"/>
    </source>
</evidence>
<feature type="domain" description="Globin-sensor" evidence="1">
    <location>
        <begin position="6"/>
        <end position="121"/>
    </location>
</feature>
<dbReference type="InterPro" id="IPR044398">
    <property type="entry name" value="Globin-sensor_dom"/>
</dbReference>
<reference evidence="2" key="1">
    <citation type="journal article" date="2020" name="mSystems">
        <title>Genome- and Community-Level Interaction Insights into Carbon Utilization and Element Cycling Functions of Hydrothermarchaeota in Hydrothermal Sediment.</title>
        <authorList>
            <person name="Zhou Z."/>
            <person name="Liu Y."/>
            <person name="Xu W."/>
            <person name="Pan J."/>
            <person name="Luo Z.H."/>
            <person name="Li M."/>
        </authorList>
    </citation>
    <scope>NUCLEOTIDE SEQUENCE [LARGE SCALE GENOMIC DNA]</scope>
    <source>
        <strain evidence="3">SpSt-611</strain>
        <strain evidence="2">SpSt-679</strain>
    </source>
</reference>
<dbReference type="InterPro" id="IPR012292">
    <property type="entry name" value="Globin/Proto"/>
</dbReference>
<dbReference type="SUPFAM" id="SSF46458">
    <property type="entry name" value="Globin-like"/>
    <property type="match status" value="1"/>
</dbReference>
<dbReference type="AlphaFoldDB" id="A0A7V4A0C2"/>
<dbReference type="InterPro" id="IPR009050">
    <property type="entry name" value="Globin-like_sf"/>
</dbReference>
<dbReference type="EMBL" id="DTAB01000171">
    <property type="protein sequence ID" value="HGN85101.1"/>
    <property type="molecule type" value="Genomic_DNA"/>
</dbReference>
<gene>
    <name evidence="3" type="ORF">ENT80_02855</name>
    <name evidence="2" type="ORF">ENU54_02280</name>
</gene>
<evidence type="ECO:0000313" key="2">
    <source>
        <dbReference type="EMBL" id="HGL49421.1"/>
    </source>
</evidence>
<dbReference type="Gene3D" id="1.10.490.10">
    <property type="entry name" value="Globins"/>
    <property type="match status" value="1"/>
</dbReference>
<dbReference type="EMBL" id="DTCX01000131">
    <property type="protein sequence ID" value="HGL49421.1"/>
    <property type="molecule type" value="Genomic_DNA"/>
</dbReference>
<comment type="caution">
    <text evidence="2">The sequence shown here is derived from an EMBL/GenBank/DDBJ whole genome shotgun (WGS) entry which is preliminary data.</text>
</comment>
<proteinExistence type="predicted"/>